<evidence type="ECO:0000313" key="8">
    <source>
        <dbReference type="Proteomes" id="UP000020202"/>
    </source>
</evidence>
<organism evidence="7 8">
    <name type="scientific">Klebsiella michiganensis</name>
    <dbReference type="NCBI Taxonomy" id="1134687"/>
    <lineage>
        <taxon>Bacteria</taxon>
        <taxon>Pseudomonadati</taxon>
        <taxon>Pseudomonadota</taxon>
        <taxon>Gammaproteobacteria</taxon>
        <taxon>Enterobacterales</taxon>
        <taxon>Enterobacteriaceae</taxon>
        <taxon>Klebsiella/Raoultella group</taxon>
        <taxon>Klebsiella</taxon>
    </lineage>
</organism>
<dbReference type="SUPFAM" id="SSF49584">
    <property type="entry name" value="Periplasmic chaperone C-domain"/>
    <property type="match status" value="1"/>
</dbReference>
<keyword evidence="4" id="KW-0574">Periplasm</keyword>
<sequence length="225" mass="25191">MKKTLLLSLLILTTRAYASGMVPETSVLLVDEQKGEVSMNLTNSDSHPSLLYTKVVDLADSDKSIRLIVTQPVVRVEQGDTQKIRFILQTSKPLQHEEFKRVTFEGIPPKEKGKLKTTVTIRQDLPVIIHPAGLAEEPEPWKHLVWRKKDGQLEISNPSDYVVRMTAMFNTLPSGSPGELSKTYLLPHTSVSVKLPAKAGADTKVEFYPASRYGYKGERYITSLQ</sequence>
<protein>
    <recommendedName>
        <fullName evidence="6">Pili assembly chaperone N-terminal domain-containing protein</fullName>
    </recommendedName>
</protein>
<dbReference type="RefSeq" id="WP_004854613.1">
    <property type="nucleotide sequence ID" value="NZ_CABEJE010000023.1"/>
</dbReference>
<dbReference type="InterPro" id="IPR008962">
    <property type="entry name" value="PapD-like_sf"/>
</dbReference>
<proteinExistence type="inferred from homology"/>
<dbReference type="InterPro" id="IPR036316">
    <property type="entry name" value="Pili_assmbl_chap_C_dom_sf"/>
</dbReference>
<dbReference type="GO" id="GO:0071555">
    <property type="term" value="P:cell wall organization"/>
    <property type="evidence" value="ECO:0007669"/>
    <property type="project" value="InterPro"/>
</dbReference>
<evidence type="ECO:0000256" key="2">
    <source>
        <dbReference type="ARBA" id="ARBA00007399"/>
    </source>
</evidence>
<keyword evidence="3" id="KW-0732">Signal</keyword>
<dbReference type="Pfam" id="PF00345">
    <property type="entry name" value="PapD_N"/>
    <property type="match status" value="1"/>
</dbReference>
<dbReference type="SUPFAM" id="SSF49354">
    <property type="entry name" value="PapD-like"/>
    <property type="match status" value="1"/>
</dbReference>
<name>A0A7H5AE41_9ENTR</name>
<evidence type="ECO:0000256" key="4">
    <source>
        <dbReference type="ARBA" id="ARBA00022764"/>
    </source>
</evidence>
<keyword evidence="5" id="KW-0143">Chaperone</keyword>
<dbReference type="Gene3D" id="2.60.40.10">
    <property type="entry name" value="Immunoglobulins"/>
    <property type="match status" value="2"/>
</dbReference>
<dbReference type="NCBIfam" id="NF007392">
    <property type="entry name" value="PRK09918.1"/>
    <property type="match status" value="1"/>
</dbReference>
<evidence type="ECO:0000313" key="7">
    <source>
        <dbReference type="EMBL" id="EWF91739.1"/>
    </source>
</evidence>
<evidence type="ECO:0000256" key="1">
    <source>
        <dbReference type="ARBA" id="ARBA00004418"/>
    </source>
</evidence>
<dbReference type="InterPro" id="IPR050643">
    <property type="entry name" value="Periplasmic_pilus_chap"/>
</dbReference>
<accession>A0A7H5AE41</accession>
<dbReference type="PANTHER" id="PTHR30251:SF3">
    <property type="entry name" value="FIMBRIAL CHAPARONE PROTEIN"/>
    <property type="match status" value="1"/>
</dbReference>
<evidence type="ECO:0000256" key="3">
    <source>
        <dbReference type="ARBA" id="ARBA00022729"/>
    </source>
</evidence>
<dbReference type="Proteomes" id="UP000020202">
    <property type="component" value="Unassembled WGS sequence"/>
</dbReference>
<dbReference type="PANTHER" id="PTHR30251">
    <property type="entry name" value="PILUS ASSEMBLY CHAPERONE"/>
    <property type="match status" value="1"/>
</dbReference>
<dbReference type="InterPro" id="IPR013783">
    <property type="entry name" value="Ig-like_fold"/>
</dbReference>
<comment type="caution">
    <text evidence="7">The sequence shown here is derived from an EMBL/GenBank/DDBJ whole genome shotgun (WGS) entry which is preliminary data.</text>
</comment>
<dbReference type="GO" id="GO:0030288">
    <property type="term" value="C:outer membrane-bounded periplasmic space"/>
    <property type="evidence" value="ECO:0007669"/>
    <property type="project" value="InterPro"/>
</dbReference>
<dbReference type="InterPro" id="IPR016147">
    <property type="entry name" value="Pili_assmbl_chaperone_N"/>
</dbReference>
<evidence type="ECO:0000256" key="5">
    <source>
        <dbReference type="ARBA" id="ARBA00023186"/>
    </source>
</evidence>
<comment type="similarity">
    <text evidence="2">Belongs to the periplasmic pilus chaperone family.</text>
</comment>
<comment type="subcellular location">
    <subcellularLocation>
        <location evidence="1">Periplasm</location>
    </subcellularLocation>
</comment>
<dbReference type="AlphaFoldDB" id="A0A7H5AE41"/>
<evidence type="ECO:0000259" key="6">
    <source>
        <dbReference type="Pfam" id="PF00345"/>
    </source>
</evidence>
<gene>
    <name evidence="7" type="ORF">L373_00993</name>
</gene>
<reference evidence="7 8" key="1">
    <citation type="submission" date="2014-01" db="EMBL/GenBank/DDBJ databases">
        <title>The Genome Sequence of Klebsiella oxytoca MGH 27.</title>
        <authorList>
            <consortium name="The Broad Institute Genomics Platform"/>
            <consortium name="The Broad Institute Genome Sequencing Center for Infectious Disease"/>
            <person name="Murphy C."/>
            <person name="Cosimi L."/>
            <person name="Cerqueira G."/>
            <person name="Feldgarden M."/>
            <person name="Earl A."/>
            <person name="Hung D."/>
            <person name="Onderdonk A.B."/>
            <person name="Ferraro M.J."/>
            <person name="Hooper D."/>
            <person name="Dekker J."/>
            <person name="O'Brien T."/>
            <person name="Huang S."/>
            <person name="Quan V."/>
            <person name="Ernst C."/>
            <person name="Delaney M."/>
            <person name="DuBois A."/>
            <person name="Kim D.S."/>
            <person name="Young S.K."/>
            <person name="Zeng Q."/>
            <person name="Gargeya S."/>
            <person name="Fitzgerald M."/>
            <person name="Abouelleil A."/>
            <person name="Alvarado L."/>
            <person name="Berlin A.M."/>
            <person name="Chapman S.B."/>
            <person name="Gainer-Dewar J."/>
            <person name="Goldberg J."/>
            <person name="Gnerre S."/>
            <person name="Griggs A."/>
            <person name="Gujja S."/>
            <person name="Hansen M."/>
            <person name="Howarth C."/>
            <person name="Imamovic A."/>
            <person name="Ireland A."/>
            <person name="Larimer J."/>
            <person name="McCowan C."/>
            <person name="Murphy C."/>
            <person name="Pearson M."/>
            <person name="Poon T.W."/>
            <person name="Priest M."/>
            <person name="Roberts A."/>
            <person name="Saif S."/>
            <person name="Shea T."/>
            <person name="Sykes S."/>
            <person name="Wortman J."/>
            <person name="Nusbaum C."/>
            <person name="Birren B."/>
        </authorList>
    </citation>
    <scope>NUCLEOTIDE SEQUENCE [LARGE SCALE GENOMIC DNA]</scope>
    <source>
        <strain evidence="7 8">MGH 27</strain>
    </source>
</reference>
<dbReference type="EMBL" id="JCNZ01000006">
    <property type="protein sequence ID" value="EWF91739.1"/>
    <property type="molecule type" value="Genomic_DNA"/>
</dbReference>
<feature type="domain" description="Pili assembly chaperone N-terminal" evidence="6">
    <location>
        <begin position="20"/>
        <end position="134"/>
    </location>
</feature>